<feature type="region of interest" description="Disordered" evidence="1">
    <location>
        <begin position="32"/>
        <end position="58"/>
    </location>
</feature>
<evidence type="ECO:0000256" key="1">
    <source>
        <dbReference type="SAM" id="MobiDB-lite"/>
    </source>
</evidence>
<organism evidence="2 3">
    <name type="scientific">Senna tora</name>
    <dbReference type="NCBI Taxonomy" id="362788"/>
    <lineage>
        <taxon>Eukaryota</taxon>
        <taxon>Viridiplantae</taxon>
        <taxon>Streptophyta</taxon>
        <taxon>Embryophyta</taxon>
        <taxon>Tracheophyta</taxon>
        <taxon>Spermatophyta</taxon>
        <taxon>Magnoliopsida</taxon>
        <taxon>eudicotyledons</taxon>
        <taxon>Gunneridae</taxon>
        <taxon>Pentapetalae</taxon>
        <taxon>rosids</taxon>
        <taxon>fabids</taxon>
        <taxon>Fabales</taxon>
        <taxon>Fabaceae</taxon>
        <taxon>Caesalpinioideae</taxon>
        <taxon>Cassia clade</taxon>
        <taxon>Senna</taxon>
    </lineage>
</organism>
<protein>
    <submittedName>
        <fullName evidence="2">Uncharacterized protein</fullName>
    </submittedName>
</protein>
<dbReference type="EMBL" id="JAAIUW010000008">
    <property type="protein sequence ID" value="KAF7821295.1"/>
    <property type="molecule type" value="Genomic_DNA"/>
</dbReference>
<sequence length="58" mass="6711">MEIATDRVNLSDEKAKKLFLPHLLPAIRCSEQRNTEKGSLHPLLWQDNMDSPQEVTHQ</sequence>
<proteinExistence type="predicted"/>
<dbReference type="Proteomes" id="UP000634136">
    <property type="component" value="Unassembled WGS sequence"/>
</dbReference>
<accession>A0A834TG77</accession>
<reference evidence="2" key="1">
    <citation type="submission" date="2020-09" db="EMBL/GenBank/DDBJ databases">
        <title>Genome-Enabled Discovery of Anthraquinone Biosynthesis in Senna tora.</title>
        <authorList>
            <person name="Kang S.-H."/>
            <person name="Pandey R.P."/>
            <person name="Lee C.-M."/>
            <person name="Sim J.-S."/>
            <person name="Jeong J.-T."/>
            <person name="Choi B.-S."/>
            <person name="Jung M."/>
            <person name="Ginzburg D."/>
            <person name="Zhao K."/>
            <person name="Won S.Y."/>
            <person name="Oh T.-J."/>
            <person name="Yu Y."/>
            <person name="Kim N.-H."/>
            <person name="Lee O.R."/>
            <person name="Lee T.-H."/>
            <person name="Bashyal P."/>
            <person name="Kim T.-S."/>
            <person name="Lee W.-H."/>
            <person name="Kawkins C."/>
            <person name="Kim C.-K."/>
            <person name="Kim J.S."/>
            <person name="Ahn B.O."/>
            <person name="Rhee S.Y."/>
            <person name="Sohng J.K."/>
        </authorList>
    </citation>
    <scope>NUCLEOTIDE SEQUENCE</scope>
    <source>
        <tissue evidence="2">Leaf</tissue>
    </source>
</reference>
<evidence type="ECO:0000313" key="2">
    <source>
        <dbReference type="EMBL" id="KAF7821295.1"/>
    </source>
</evidence>
<feature type="compositionally biased region" description="Polar residues" evidence="1">
    <location>
        <begin position="48"/>
        <end position="58"/>
    </location>
</feature>
<gene>
    <name evidence="2" type="ORF">G2W53_026750</name>
</gene>
<comment type="caution">
    <text evidence="2">The sequence shown here is derived from an EMBL/GenBank/DDBJ whole genome shotgun (WGS) entry which is preliminary data.</text>
</comment>
<evidence type="ECO:0000313" key="3">
    <source>
        <dbReference type="Proteomes" id="UP000634136"/>
    </source>
</evidence>
<dbReference type="AlphaFoldDB" id="A0A834TG77"/>
<keyword evidence="3" id="KW-1185">Reference proteome</keyword>
<name>A0A834TG77_9FABA</name>